<dbReference type="Pfam" id="PF01841">
    <property type="entry name" value="Transglut_core"/>
    <property type="match status" value="1"/>
</dbReference>
<feature type="transmembrane region" description="Helical" evidence="1">
    <location>
        <begin position="17"/>
        <end position="35"/>
    </location>
</feature>
<sequence length="673" mass="75563">MLAIAYGVLLLTLTEELMIWVIILGLCAIVVRTVSFEKSSHLPNARTVNLLAVLSLFALTWFGFSIGLLNSMINLLAIAFALKLMLLDSKRDFHLLFCTSLFLIGCGFISALSVIAWLGYLGVLLFLLLSLAYYHGPVTPLKSSAKFVGTLVIQSIPIAALLFLVMPQLPPLWQMPTSKSQQTGLSDTVTPGDIASLAKSSELAFTATFPSASAVPEPQQRYWRALVMEDFNGKTWSIGQKRKQAERQLATMRRTPPLLLLANTAENEESDESGISETKSYEMIVEPTKQNWLFALELSAPNNGKNNITVNAQFDYTLRTSTPLMSKKSFYFDYLPNAPVTNPVGEFERQLNSLLPATSNQETRQWVSSLKQANPTPRGLASAIMNYFKQQGFTYTLEPNAMPVDPIDRFIFEEKAGFCAHYASAMTFALRAGGVPARMVTGYQGGEQLDDNVLQVRQYDAHAWVEALIDDTWVRYDPTSMVAPSRLQYGIEQALAEFGEKRTDGLLGDLREGALFTTLQNWMRQMDYQWSKWILGFDANKQKDLLEDLLGQITTKKMTAVFLATLSIVGVILLVYFFPIQRQSTLPKYHRIYLNALSAIEKHSGVERQYLSPREYLNKVSSHLNENTQKILSEMTLLFIESSYSREGIGDDKAKVTLKMKHHNRALKKSLRQ</sequence>
<dbReference type="InterPro" id="IPR021878">
    <property type="entry name" value="TgpA_N"/>
</dbReference>
<dbReference type="InterPro" id="IPR052901">
    <property type="entry name" value="Bact_TGase-like"/>
</dbReference>
<dbReference type="Pfam" id="PF11992">
    <property type="entry name" value="TgpA_N"/>
    <property type="match status" value="1"/>
</dbReference>
<feature type="transmembrane region" description="Helical" evidence="1">
    <location>
        <begin position="47"/>
        <end position="64"/>
    </location>
</feature>
<gene>
    <name evidence="3" type="ORF">GTW09_02710</name>
</gene>
<accession>A0A6L9MQU4</accession>
<feature type="transmembrane region" description="Helical" evidence="1">
    <location>
        <begin position="117"/>
        <end position="135"/>
    </location>
</feature>
<dbReference type="InterPro" id="IPR002931">
    <property type="entry name" value="Transglutaminase-like"/>
</dbReference>
<feature type="transmembrane region" description="Helical" evidence="1">
    <location>
        <begin position="93"/>
        <end position="111"/>
    </location>
</feature>
<dbReference type="EMBL" id="JAAAWP010000001">
    <property type="protein sequence ID" value="NDW20437.1"/>
    <property type="molecule type" value="Genomic_DNA"/>
</dbReference>
<dbReference type="Proteomes" id="UP000478837">
    <property type="component" value="Unassembled WGS sequence"/>
</dbReference>
<dbReference type="PANTHER" id="PTHR42736:SF1">
    <property type="entry name" value="PROTEIN-GLUTAMINE GAMMA-GLUTAMYLTRANSFERASE"/>
    <property type="match status" value="1"/>
</dbReference>
<evidence type="ECO:0000313" key="4">
    <source>
        <dbReference type="Proteomes" id="UP000478837"/>
    </source>
</evidence>
<feature type="transmembrane region" description="Helical" evidence="1">
    <location>
        <begin position="147"/>
        <end position="166"/>
    </location>
</feature>
<dbReference type="SMART" id="SM00460">
    <property type="entry name" value="TGc"/>
    <property type="match status" value="1"/>
</dbReference>
<feature type="domain" description="Transglutaminase-like" evidence="2">
    <location>
        <begin position="411"/>
        <end position="480"/>
    </location>
</feature>
<evidence type="ECO:0000313" key="3">
    <source>
        <dbReference type="EMBL" id="NDW20437.1"/>
    </source>
</evidence>
<reference evidence="3 4" key="1">
    <citation type="submission" date="2020-01" db="EMBL/GenBank/DDBJ databases">
        <title>Genomes of bacteria type strains.</title>
        <authorList>
            <person name="Chen J."/>
            <person name="Zhu S."/>
            <person name="Yang J."/>
        </authorList>
    </citation>
    <scope>NUCLEOTIDE SEQUENCE [LARGE SCALE GENOMIC DNA]</scope>
    <source>
        <strain evidence="3 4">LMG 22958</strain>
    </source>
</reference>
<organism evidence="3 4">
    <name type="scientific">Alteromonas hispanica</name>
    <dbReference type="NCBI Taxonomy" id="315421"/>
    <lineage>
        <taxon>Bacteria</taxon>
        <taxon>Pseudomonadati</taxon>
        <taxon>Pseudomonadota</taxon>
        <taxon>Gammaproteobacteria</taxon>
        <taxon>Alteromonadales</taxon>
        <taxon>Alteromonadaceae</taxon>
        <taxon>Alteromonas/Salinimonas group</taxon>
        <taxon>Alteromonas</taxon>
    </lineage>
</organism>
<keyword evidence="1" id="KW-0812">Transmembrane</keyword>
<feature type="transmembrane region" description="Helical" evidence="1">
    <location>
        <begin position="558"/>
        <end position="578"/>
    </location>
</feature>
<dbReference type="SUPFAM" id="SSF54001">
    <property type="entry name" value="Cysteine proteinases"/>
    <property type="match status" value="1"/>
</dbReference>
<evidence type="ECO:0000256" key="1">
    <source>
        <dbReference type="SAM" id="Phobius"/>
    </source>
</evidence>
<name>A0A6L9MQU4_9ALTE</name>
<comment type="caution">
    <text evidence="3">The sequence shown here is derived from an EMBL/GenBank/DDBJ whole genome shotgun (WGS) entry which is preliminary data.</text>
</comment>
<dbReference type="AlphaFoldDB" id="A0A6L9MQU4"/>
<protein>
    <submittedName>
        <fullName evidence="3">DUF3488 domain-containing protein</fullName>
    </submittedName>
</protein>
<keyword evidence="4" id="KW-1185">Reference proteome</keyword>
<keyword evidence="1" id="KW-0472">Membrane</keyword>
<dbReference type="InterPro" id="IPR038765">
    <property type="entry name" value="Papain-like_cys_pep_sf"/>
</dbReference>
<proteinExistence type="predicted"/>
<dbReference type="Gene3D" id="3.10.620.30">
    <property type="match status" value="1"/>
</dbReference>
<evidence type="ECO:0000259" key="2">
    <source>
        <dbReference type="SMART" id="SM00460"/>
    </source>
</evidence>
<dbReference type="PANTHER" id="PTHR42736">
    <property type="entry name" value="PROTEIN-GLUTAMINE GAMMA-GLUTAMYLTRANSFERASE"/>
    <property type="match status" value="1"/>
</dbReference>
<keyword evidence="1" id="KW-1133">Transmembrane helix</keyword>